<name>A0A926WKJ8_9NOST</name>
<feature type="transmembrane region" description="Helical" evidence="1">
    <location>
        <begin position="15"/>
        <end position="36"/>
    </location>
</feature>
<evidence type="ECO:0000313" key="3">
    <source>
        <dbReference type="Proteomes" id="UP000662185"/>
    </source>
</evidence>
<protein>
    <submittedName>
        <fullName evidence="2">Uncharacterized protein</fullName>
    </submittedName>
</protein>
<evidence type="ECO:0000256" key="1">
    <source>
        <dbReference type="SAM" id="Phobius"/>
    </source>
</evidence>
<evidence type="ECO:0000313" key="2">
    <source>
        <dbReference type="EMBL" id="MBD2295151.1"/>
    </source>
</evidence>
<dbReference type="RefSeq" id="WP_190562244.1">
    <property type="nucleotide sequence ID" value="NZ_JACJQU010000010.1"/>
</dbReference>
<organism evidence="2 3">
    <name type="scientific">Anabaena sphaerica FACHB-251</name>
    <dbReference type="NCBI Taxonomy" id="2692883"/>
    <lineage>
        <taxon>Bacteria</taxon>
        <taxon>Bacillati</taxon>
        <taxon>Cyanobacteriota</taxon>
        <taxon>Cyanophyceae</taxon>
        <taxon>Nostocales</taxon>
        <taxon>Nostocaceae</taxon>
        <taxon>Anabaena</taxon>
    </lineage>
</organism>
<keyword evidence="1" id="KW-0812">Transmembrane</keyword>
<dbReference type="AlphaFoldDB" id="A0A926WKJ8"/>
<dbReference type="Proteomes" id="UP000662185">
    <property type="component" value="Unassembled WGS sequence"/>
</dbReference>
<keyword evidence="1" id="KW-1133">Transmembrane helix</keyword>
<comment type="caution">
    <text evidence="2">The sequence shown here is derived from an EMBL/GenBank/DDBJ whole genome shotgun (WGS) entry which is preliminary data.</text>
</comment>
<proteinExistence type="predicted"/>
<dbReference type="EMBL" id="JACJQU010000010">
    <property type="protein sequence ID" value="MBD2295151.1"/>
    <property type="molecule type" value="Genomic_DNA"/>
</dbReference>
<gene>
    <name evidence="2" type="ORF">H6G06_17105</name>
</gene>
<keyword evidence="1" id="KW-0472">Membrane</keyword>
<keyword evidence="3" id="KW-1185">Reference proteome</keyword>
<accession>A0A926WKJ8</accession>
<reference evidence="3" key="1">
    <citation type="journal article" date="2020" name="ISME J.">
        <title>Comparative genomics reveals insights into cyanobacterial evolution and habitat adaptation.</title>
        <authorList>
            <person name="Chen M.Y."/>
            <person name="Teng W.K."/>
            <person name="Zhao L."/>
            <person name="Hu C.X."/>
            <person name="Zhou Y.K."/>
            <person name="Han B.P."/>
            <person name="Song L.R."/>
            <person name="Shu W.S."/>
        </authorList>
    </citation>
    <scope>NUCLEOTIDE SEQUENCE [LARGE SCALE GENOMIC DNA]</scope>
    <source>
        <strain evidence="3">FACHB-251</strain>
    </source>
</reference>
<sequence>MIEVLSFLTDNSSKASLFVIAISRLFLFTFKLFWYLRKGRNLPLPKTLRSVEAMENYITEYNRLNKGASVLIEMSYMRSKLVNIRGFYIQDRLIGGYMIKAGTERIIASVSAEGRLLLEERVPQKKCAELVCLWLDYKNIEEKRLLKSWIFLCSSLDALVFSTRYNISSLIIGTYHPPLQREWSCRYSCLYSGSNSVNGALYQVYKICHIDIFPSLYWSLGFLNSNKREERK</sequence>